<dbReference type="AlphaFoldDB" id="A0A024T7F6"/>
<organism evidence="1">
    <name type="scientific">Aphanomyces invadans</name>
    <dbReference type="NCBI Taxonomy" id="157072"/>
    <lineage>
        <taxon>Eukaryota</taxon>
        <taxon>Sar</taxon>
        <taxon>Stramenopiles</taxon>
        <taxon>Oomycota</taxon>
        <taxon>Saprolegniomycetes</taxon>
        <taxon>Saprolegniales</taxon>
        <taxon>Verrucalvaceae</taxon>
        <taxon>Aphanomyces</taxon>
    </lineage>
</organism>
<dbReference type="EMBL" id="KI914397">
    <property type="protein sequence ID" value="ETV89770.1"/>
    <property type="molecule type" value="Genomic_DNA"/>
</dbReference>
<evidence type="ECO:0000313" key="1">
    <source>
        <dbReference type="EMBL" id="ETV89770.1"/>
    </source>
</evidence>
<dbReference type="RefSeq" id="XP_008881598.1">
    <property type="nucleotide sequence ID" value="XM_008883376.1"/>
</dbReference>
<dbReference type="VEuPathDB" id="FungiDB:H310_15401"/>
<name>A0A024T7F6_9STRA</name>
<protein>
    <submittedName>
        <fullName evidence="1">Uncharacterized protein</fullName>
    </submittedName>
</protein>
<gene>
    <name evidence="1" type="ORF">H310_15401</name>
</gene>
<dbReference type="GeneID" id="20092451"/>
<accession>A0A024T7F6</accession>
<reference evidence="1" key="1">
    <citation type="submission" date="2013-12" db="EMBL/GenBank/DDBJ databases">
        <title>The Genome Sequence of Aphanomyces invadans NJM9701.</title>
        <authorList>
            <consortium name="The Broad Institute Genomics Platform"/>
            <person name="Russ C."/>
            <person name="Tyler B."/>
            <person name="van West P."/>
            <person name="Dieguez-Uribeondo J."/>
            <person name="Young S.K."/>
            <person name="Zeng Q."/>
            <person name="Gargeya S."/>
            <person name="Fitzgerald M."/>
            <person name="Abouelleil A."/>
            <person name="Alvarado L."/>
            <person name="Chapman S.B."/>
            <person name="Gainer-Dewar J."/>
            <person name="Goldberg J."/>
            <person name="Griggs A."/>
            <person name="Gujja S."/>
            <person name="Hansen M."/>
            <person name="Howarth C."/>
            <person name="Imamovic A."/>
            <person name="Ireland A."/>
            <person name="Larimer J."/>
            <person name="McCowan C."/>
            <person name="Murphy C."/>
            <person name="Pearson M."/>
            <person name="Poon T.W."/>
            <person name="Priest M."/>
            <person name="Roberts A."/>
            <person name="Saif S."/>
            <person name="Shea T."/>
            <person name="Sykes S."/>
            <person name="Wortman J."/>
            <person name="Nusbaum C."/>
            <person name="Birren B."/>
        </authorList>
    </citation>
    <scope>NUCLEOTIDE SEQUENCE [LARGE SCALE GENOMIC DNA]</scope>
    <source>
        <strain evidence="1">NJM9701</strain>
    </source>
</reference>
<proteinExistence type="predicted"/>
<sequence length="58" mass="6772">MENTDYTFALFLVKWAKRKKFRPKLTMALYEYALGLPIERPLIPDKLCVSCSVVYATQ</sequence>